<evidence type="ECO:0000256" key="1">
    <source>
        <dbReference type="PROSITE-ProRule" id="PRU00473"/>
    </source>
</evidence>
<evidence type="ECO:0000313" key="5">
    <source>
        <dbReference type="Proteomes" id="UP001596011"/>
    </source>
</evidence>
<dbReference type="SUPFAM" id="SSF103088">
    <property type="entry name" value="OmpA-like"/>
    <property type="match status" value="1"/>
</dbReference>
<dbReference type="Gene3D" id="3.30.1330.60">
    <property type="entry name" value="OmpA-like domain"/>
    <property type="match status" value="1"/>
</dbReference>
<accession>A0ABV9HD83</accession>
<dbReference type="InterPro" id="IPR006665">
    <property type="entry name" value="OmpA-like"/>
</dbReference>
<comment type="caution">
    <text evidence="4">The sequence shown here is derived from an EMBL/GenBank/DDBJ whole genome shotgun (WGS) entry which is preliminary data.</text>
</comment>
<dbReference type="PROSITE" id="PS51123">
    <property type="entry name" value="OMPA_2"/>
    <property type="match status" value="1"/>
</dbReference>
<evidence type="ECO:0000259" key="3">
    <source>
        <dbReference type="PROSITE" id="PS51123"/>
    </source>
</evidence>
<dbReference type="Proteomes" id="UP001596011">
    <property type="component" value="Unassembled WGS sequence"/>
</dbReference>
<feature type="domain" description="OmpA-like" evidence="3">
    <location>
        <begin position="194"/>
        <end position="317"/>
    </location>
</feature>
<feature type="transmembrane region" description="Helical" evidence="2">
    <location>
        <begin position="105"/>
        <end position="128"/>
    </location>
</feature>
<protein>
    <submittedName>
        <fullName evidence="4">OmpA family protein</fullName>
    </submittedName>
</protein>
<dbReference type="InterPro" id="IPR011990">
    <property type="entry name" value="TPR-like_helical_dom_sf"/>
</dbReference>
<sequence>MVERAGAAGPGLASVRTAVADAALHARAGRYDDARRLLDAVGGQDSDDVAVLDLLARVHAQRGDLTRADACWARVERLDPEHAGALDGRRRIRTMWSGKRPGGGLMLGAAAACLLLAGGGVATGWALASRPADQQADPAVAQELTQLRHDLNQIRTATPPPSDGATAEGTTSREAALREVRDALGDPRWTTTLDARSVLVTFRDPVFEAGGAETSRGGAGTLTSLAGRLRDLADVEVTVVGHTSDTAPVPGSRYRDNAEVSLARALAAAQVVSSGSGIPLSAIDVAGAGDVDPPYPNTDEANRTRNQTVTVAIEVVP</sequence>
<keyword evidence="1 2" id="KW-0472">Membrane</keyword>
<reference evidence="5" key="1">
    <citation type="journal article" date="2019" name="Int. J. Syst. Evol. Microbiol.">
        <title>The Global Catalogue of Microorganisms (GCM) 10K type strain sequencing project: providing services to taxonomists for standard genome sequencing and annotation.</title>
        <authorList>
            <consortium name="The Broad Institute Genomics Platform"/>
            <consortium name="The Broad Institute Genome Sequencing Center for Infectious Disease"/>
            <person name="Wu L."/>
            <person name="Ma J."/>
        </authorList>
    </citation>
    <scope>NUCLEOTIDE SEQUENCE [LARGE SCALE GENOMIC DNA]</scope>
    <source>
        <strain evidence="5">CCUG 42722</strain>
    </source>
</reference>
<dbReference type="InterPro" id="IPR036737">
    <property type="entry name" value="OmpA-like_sf"/>
</dbReference>
<dbReference type="Gene3D" id="1.25.40.10">
    <property type="entry name" value="Tetratricopeptide repeat domain"/>
    <property type="match status" value="1"/>
</dbReference>
<proteinExistence type="predicted"/>
<dbReference type="RefSeq" id="WP_377134266.1">
    <property type="nucleotide sequence ID" value="NZ_JBHSFI010000003.1"/>
</dbReference>
<organism evidence="4 5">
    <name type="scientific">Promicromonospora alba</name>
    <dbReference type="NCBI Taxonomy" id="1616110"/>
    <lineage>
        <taxon>Bacteria</taxon>
        <taxon>Bacillati</taxon>
        <taxon>Actinomycetota</taxon>
        <taxon>Actinomycetes</taxon>
        <taxon>Micrococcales</taxon>
        <taxon>Promicromonosporaceae</taxon>
        <taxon>Promicromonospora</taxon>
    </lineage>
</organism>
<dbReference type="InterPro" id="IPR050330">
    <property type="entry name" value="Bact_OuterMem_StrucFunc"/>
</dbReference>
<keyword evidence="5" id="KW-1185">Reference proteome</keyword>
<evidence type="ECO:0000256" key="2">
    <source>
        <dbReference type="SAM" id="Phobius"/>
    </source>
</evidence>
<dbReference type="PANTHER" id="PTHR30329:SF21">
    <property type="entry name" value="LIPOPROTEIN YIAD-RELATED"/>
    <property type="match status" value="1"/>
</dbReference>
<dbReference type="Pfam" id="PF00691">
    <property type="entry name" value="OmpA"/>
    <property type="match status" value="1"/>
</dbReference>
<dbReference type="PANTHER" id="PTHR30329">
    <property type="entry name" value="STATOR ELEMENT OF FLAGELLAR MOTOR COMPLEX"/>
    <property type="match status" value="1"/>
</dbReference>
<keyword evidence="2" id="KW-0812">Transmembrane</keyword>
<evidence type="ECO:0000313" key="4">
    <source>
        <dbReference type="EMBL" id="MFC4628304.1"/>
    </source>
</evidence>
<gene>
    <name evidence="4" type="ORF">ACFO6V_08660</name>
</gene>
<name>A0ABV9HD83_9MICO</name>
<keyword evidence="2" id="KW-1133">Transmembrane helix</keyword>
<dbReference type="SUPFAM" id="SSF48452">
    <property type="entry name" value="TPR-like"/>
    <property type="match status" value="1"/>
</dbReference>
<dbReference type="EMBL" id="JBHSFI010000003">
    <property type="protein sequence ID" value="MFC4628304.1"/>
    <property type="molecule type" value="Genomic_DNA"/>
</dbReference>